<organism evidence="2 3">
    <name type="scientific">Anaerosporobacter mobilis DSM 15930</name>
    <dbReference type="NCBI Taxonomy" id="1120996"/>
    <lineage>
        <taxon>Bacteria</taxon>
        <taxon>Bacillati</taxon>
        <taxon>Bacillota</taxon>
        <taxon>Clostridia</taxon>
        <taxon>Lachnospirales</taxon>
        <taxon>Lachnospiraceae</taxon>
        <taxon>Anaerosporobacter</taxon>
    </lineage>
</organism>
<dbReference type="PANTHER" id="PTHR37305">
    <property type="entry name" value="INTEGRAL MEMBRANE PROTEIN-RELATED"/>
    <property type="match status" value="1"/>
</dbReference>
<keyword evidence="3" id="KW-1185">Reference proteome</keyword>
<dbReference type="GO" id="GO:0005886">
    <property type="term" value="C:plasma membrane"/>
    <property type="evidence" value="ECO:0007669"/>
    <property type="project" value="UniProtKB-SubCell"/>
</dbReference>
<accession>A0A1M7F5Y9</accession>
<evidence type="ECO:0000313" key="3">
    <source>
        <dbReference type="Proteomes" id="UP000184038"/>
    </source>
</evidence>
<reference evidence="2 3" key="1">
    <citation type="submission" date="2016-11" db="EMBL/GenBank/DDBJ databases">
        <authorList>
            <person name="Jaros S."/>
            <person name="Januszkiewicz K."/>
            <person name="Wedrychowicz H."/>
        </authorList>
    </citation>
    <scope>NUCLEOTIDE SEQUENCE [LARGE SCALE GENOMIC DNA]</scope>
    <source>
        <strain evidence="2 3">DSM 15930</strain>
    </source>
</reference>
<keyword evidence="1" id="KW-1133">Transmembrane helix</keyword>
<gene>
    <name evidence="2" type="ORF">SAMN02746066_00427</name>
</gene>
<dbReference type="RefSeq" id="WP_073282253.1">
    <property type="nucleotide sequence ID" value="NZ_FRCP01000005.1"/>
</dbReference>
<dbReference type="PANTHER" id="PTHR37305:SF1">
    <property type="entry name" value="MEMBRANE PROTEIN"/>
    <property type="match status" value="1"/>
</dbReference>
<dbReference type="AlphaFoldDB" id="A0A1M7F5Y9"/>
<dbReference type="EMBL" id="FRCP01000005">
    <property type="protein sequence ID" value="SHL99393.1"/>
    <property type="molecule type" value="Genomic_DNA"/>
</dbReference>
<dbReference type="STRING" id="1120996.SAMN02746066_00427"/>
<feature type="transmembrane region" description="Helical" evidence="1">
    <location>
        <begin position="74"/>
        <end position="92"/>
    </location>
</feature>
<protein>
    <submittedName>
        <fullName evidence="2">ABC-2 type transport system permease protein</fullName>
    </submittedName>
</protein>
<dbReference type="GO" id="GO:0140359">
    <property type="term" value="F:ABC-type transporter activity"/>
    <property type="evidence" value="ECO:0007669"/>
    <property type="project" value="InterPro"/>
</dbReference>
<feature type="transmembrane region" description="Helical" evidence="1">
    <location>
        <begin position="151"/>
        <end position="173"/>
    </location>
</feature>
<feature type="transmembrane region" description="Helical" evidence="1">
    <location>
        <begin position="227"/>
        <end position="249"/>
    </location>
</feature>
<keyword evidence="1" id="KW-0472">Membrane</keyword>
<sequence length="254" mass="28425">MKAYIAFTKKEWLESIRTYRFFILLAVFFIIGIMNPITAKITPELLSSLATEGITITIPEPTAMDSWLQFYKNVPQMGLIVLVIMFSGGMTGECSKGTFVNMVTKGLKRSTIILSKFTMSVCMWTISLALCFMISTYYTAYYWNIDGLEQILQSVACLWLFGVFLIAILLLMGAIVRSNYACLLLVGGVVVTLFLINMVPRLQEFNPIRLTSGNMSLITSEMAIADFVYSISITIILTVLSLLGAIMVFNKKKL</sequence>
<evidence type="ECO:0000256" key="1">
    <source>
        <dbReference type="SAM" id="Phobius"/>
    </source>
</evidence>
<dbReference type="OrthoDB" id="4187110at2"/>
<keyword evidence="1" id="KW-0812">Transmembrane</keyword>
<dbReference type="Proteomes" id="UP000184038">
    <property type="component" value="Unassembled WGS sequence"/>
</dbReference>
<feature type="transmembrane region" description="Helical" evidence="1">
    <location>
        <begin position="21"/>
        <end position="39"/>
    </location>
</feature>
<name>A0A1M7F5Y9_9FIRM</name>
<dbReference type="Pfam" id="PF12679">
    <property type="entry name" value="ABC2_membrane_2"/>
    <property type="match status" value="1"/>
</dbReference>
<feature type="transmembrane region" description="Helical" evidence="1">
    <location>
        <begin position="113"/>
        <end position="139"/>
    </location>
</feature>
<proteinExistence type="predicted"/>
<evidence type="ECO:0000313" key="2">
    <source>
        <dbReference type="EMBL" id="SHL99393.1"/>
    </source>
</evidence>
<feature type="transmembrane region" description="Helical" evidence="1">
    <location>
        <begin position="180"/>
        <end position="199"/>
    </location>
</feature>